<sequence length="192" mass="21308">MLMIYSLPLYKENVSYRLAEYLFIGVTLAITLITNFSYVVKVAINPLLGGEILMIVPLVLGCLMFTMLIPEYRWLSRYPIALLVGAGFGLGIRGTIGPNLQDAIISTITAPTEGGAMAWFNFAYIAIGLICSILYFLLTIEQTGVLKTPTRIGRLFIMIALGAYFGNTVLFRFTMLTGRAQFFLQVLKLIPM</sequence>
<feature type="transmembrane region" description="Helical" evidence="1">
    <location>
        <begin position="52"/>
        <end position="69"/>
    </location>
</feature>
<name>X1D7L5_9ZZZZ</name>
<proteinExistence type="predicted"/>
<comment type="caution">
    <text evidence="2">The sequence shown here is derived from an EMBL/GenBank/DDBJ whole genome shotgun (WGS) entry which is preliminary data.</text>
</comment>
<organism evidence="2">
    <name type="scientific">marine sediment metagenome</name>
    <dbReference type="NCBI Taxonomy" id="412755"/>
    <lineage>
        <taxon>unclassified sequences</taxon>
        <taxon>metagenomes</taxon>
        <taxon>ecological metagenomes</taxon>
    </lineage>
</organism>
<accession>X1D7L5</accession>
<feature type="transmembrane region" description="Helical" evidence="1">
    <location>
        <begin position="116"/>
        <end position="140"/>
    </location>
</feature>
<feature type="transmembrane region" description="Helical" evidence="1">
    <location>
        <begin position="78"/>
        <end position="96"/>
    </location>
</feature>
<keyword evidence="1" id="KW-0812">Transmembrane</keyword>
<dbReference type="AlphaFoldDB" id="X1D7L5"/>
<evidence type="ECO:0000313" key="2">
    <source>
        <dbReference type="EMBL" id="GAH04280.1"/>
    </source>
</evidence>
<keyword evidence="1" id="KW-0472">Membrane</keyword>
<protein>
    <submittedName>
        <fullName evidence="2">Uncharacterized protein</fullName>
    </submittedName>
</protein>
<keyword evidence="1" id="KW-1133">Transmembrane helix</keyword>
<feature type="transmembrane region" description="Helical" evidence="1">
    <location>
        <begin position="21"/>
        <end position="40"/>
    </location>
</feature>
<reference evidence="2" key="1">
    <citation type="journal article" date="2014" name="Front. Microbiol.">
        <title>High frequency of phylogenetically diverse reductive dehalogenase-homologous genes in deep subseafloor sedimentary metagenomes.</title>
        <authorList>
            <person name="Kawai M."/>
            <person name="Futagami T."/>
            <person name="Toyoda A."/>
            <person name="Takaki Y."/>
            <person name="Nishi S."/>
            <person name="Hori S."/>
            <person name="Arai W."/>
            <person name="Tsubouchi T."/>
            <person name="Morono Y."/>
            <person name="Uchiyama I."/>
            <person name="Ito T."/>
            <person name="Fujiyama A."/>
            <person name="Inagaki F."/>
            <person name="Takami H."/>
        </authorList>
    </citation>
    <scope>NUCLEOTIDE SEQUENCE</scope>
    <source>
        <strain evidence="2">Expedition CK06-06</strain>
    </source>
</reference>
<dbReference type="EMBL" id="BART01023135">
    <property type="protein sequence ID" value="GAH04280.1"/>
    <property type="molecule type" value="Genomic_DNA"/>
</dbReference>
<gene>
    <name evidence="2" type="ORF">S01H4_42171</name>
</gene>
<evidence type="ECO:0000256" key="1">
    <source>
        <dbReference type="SAM" id="Phobius"/>
    </source>
</evidence>
<feature type="transmembrane region" description="Helical" evidence="1">
    <location>
        <begin position="152"/>
        <end position="173"/>
    </location>
</feature>